<dbReference type="SUPFAM" id="SSF46689">
    <property type="entry name" value="Homeodomain-like"/>
    <property type="match status" value="1"/>
</dbReference>
<dbReference type="Proteomes" id="UP000032683">
    <property type="component" value="Unassembled WGS sequence"/>
</dbReference>
<dbReference type="InterPro" id="IPR001647">
    <property type="entry name" value="HTH_TetR"/>
</dbReference>
<organism evidence="6 7">
    <name type="scientific">Komagataeibacter xylinus NBRC 13693</name>
    <dbReference type="NCBI Taxonomy" id="1234668"/>
    <lineage>
        <taxon>Bacteria</taxon>
        <taxon>Pseudomonadati</taxon>
        <taxon>Pseudomonadota</taxon>
        <taxon>Alphaproteobacteria</taxon>
        <taxon>Acetobacterales</taxon>
        <taxon>Acetobacteraceae</taxon>
        <taxon>Komagataeibacter</taxon>
    </lineage>
</organism>
<evidence type="ECO:0000256" key="2">
    <source>
        <dbReference type="ARBA" id="ARBA00023125"/>
    </source>
</evidence>
<evidence type="ECO:0000313" key="6">
    <source>
        <dbReference type="EMBL" id="GAO00379.1"/>
    </source>
</evidence>
<protein>
    <submittedName>
        <fullName evidence="6">Transcriptional regulator TetR</fullName>
    </submittedName>
</protein>
<feature type="domain" description="HTH tetR-type" evidence="5">
    <location>
        <begin position="51"/>
        <end position="111"/>
    </location>
</feature>
<dbReference type="PRINTS" id="PR00455">
    <property type="entry name" value="HTHTETR"/>
</dbReference>
<name>A0A0D6QAL7_KOMXY</name>
<keyword evidence="2 4" id="KW-0238">DNA-binding</keyword>
<dbReference type="GO" id="GO:0003677">
    <property type="term" value="F:DNA binding"/>
    <property type="evidence" value="ECO:0007669"/>
    <property type="project" value="UniProtKB-UniRule"/>
</dbReference>
<dbReference type="EMBL" id="BANJ01000046">
    <property type="protein sequence ID" value="GAO00379.1"/>
    <property type="molecule type" value="Genomic_DNA"/>
</dbReference>
<evidence type="ECO:0000256" key="4">
    <source>
        <dbReference type="PROSITE-ProRule" id="PRU00335"/>
    </source>
</evidence>
<dbReference type="Pfam" id="PF14246">
    <property type="entry name" value="TetR_C_7"/>
    <property type="match status" value="1"/>
</dbReference>
<dbReference type="SUPFAM" id="SSF48498">
    <property type="entry name" value="Tetracyclin repressor-like, C-terminal domain"/>
    <property type="match status" value="1"/>
</dbReference>
<reference evidence="6 7" key="1">
    <citation type="submission" date="2012-11" db="EMBL/GenBank/DDBJ databases">
        <title>Whole genome sequence of Gluconacetobacter xylinus NBRC 13693.</title>
        <authorList>
            <person name="Azuma Y."/>
            <person name="Higashiura N."/>
            <person name="Hirakawa H."/>
            <person name="Matsushita K."/>
        </authorList>
    </citation>
    <scope>NUCLEOTIDE SEQUENCE [LARGE SCALE GENOMIC DNA]</scope>
    <source>
        <strain evidence="6 7">NBRC 13693</strain>
    </source>
</reference>
<dbReference type="Pfam" id="PF00440">
    <property type="entry name" value="TetR_N"/>
    <property type="match status" value="1"/>
</dbReference>
<gene>
    <name evidence="6" type="ORF">Gxy13693_046_005</name>
</gene>
<keyword evidence="3" id="KW-0804">Transcription</keyword>
<dbReference type="Gene3D" id="1.10.357.10">
    <property type="entry name" value="Tetracycline Repressor, domain 2"/>
    <property type="match status" value="1"/>
</dbReference>
<dbReference type="AlphaFoldDB" id="A0A0D6QAL7"/>
<dbReference type="InterPro" id="IPR036271">
    <property type="entry name" value="Tet_transcr_reg_TetR-rel_C_sf"/>
</dbReference>
<evidence type="ECO:0000313" key="7">
    <source>
        <dbReference type="Proteomes" id="UP000032683"/>
    </source>
</evidence>
<feature type="DNA-binding region" description="H-T-H motif" evidence="4">
    <location>
        <begin position="74"/>
        <end position="93"/>
    </location>
</feature>
<keyword evidence="1" id="KW-0805">Transcription regulation</keyword>
<dbReference type="PANTHER" id="PTHR47506:SF1">
    <property type="entry name" value="HTH-TYPE TRANSCRIPTIONAL REGULATOR YJDC"/>
    <property type="match status" value="1"/>
</dbReference>
<accession>A0A0D6QAL7</accession>
<evidence type="ECO:0000259" key="5">
    <source>
        <dbReference type="PROSITE" id="PS50977"/>
    </source>
</evidence>
<dbReference type="Gene3D" id="1.10.10.60">
    <property type="entry name" value="Homeodomain-like"/>
    <property type="match status" value="1"/>
</dbReference>
<evidence type="ECO:0000256" key="1">
    <source>
        <dbReference type="ARBA" id="ARBA00023015"/>
    </source>
</evidence>
<sequence>MLRHIQGSVYCVYGTVRYHTNIGMKDPFPLMVSAQSYHPIPLEKALRPRGIERLRKLTNSATELFLEHGYEATSLDMLIQKVGGSRRNIYERFGGKKGLFAAVIAEECRKLAEPLENLTLEDACIRQTLEQFGSEILHIIKQPRVIELHRLMIAEGKRFPQLSRTIWSAGHHNAKSVLAGWIRKQQAQGRLRTDMDASGLAYAFIHMVTGEAQLQLLTGGPRTTADQDSNTIALSVSLFLTAAQDTDHA</sequence>
<comment type="caution">
    <text evidence="6">The sequence shown here is derived from an EMBL/GenBank/DDBJ whole genome shotgun (WGS) entry which is preliminary data.</text>
</comment>
<dbReference type="InterPro" id="IPR009057">
    <property type="entry name" value="Homeodomain-like_sf"/>
</dbReference>
<dbReference type="PROSITE" id="PS50977">
    <property type="entry name" value="HTH_TETR_2"/>
    <property type="match status" value="1"/>
</dbReference>
<evidence type="ECO:0000256" key="3">
    <source>
        <dbReference type="ARBA" id="ARBA00023163"/>
    </source>
</evidence>
<dbReference type="PANTHER" id="PTHR47506">
    <property type="entry name" value="TRANSCRIPTIONAL REGULATORY PROTEIN"/>
    <property type="match status" value="1"/>
</dbReference>
<dbReference type="InterPro" id="IPR039536">
    <property type="entry name" value="TetR_C_Proteobacteria"/>
</dbReference>
<proteinExistence type="predicted"/>